<keyword evidence="4" id="KW-1185">Reference proteome</keyword>
<dbReference type="Gene3D" id="3.30.70.1720">
    <property type="match status" value="1"/>
</dbReference>
<dbReference type="InterPro" id="IPR005165">
    <property type="entry name" value="Anthrax_toxin_edema_cen"/>
</dbReference>
<proteinExistence type="predicted"/>
<dbReference type="GO" id="GO:0005576">
    <property type="term" value="C:extracellular region"/>
    <property type="evidence" value="ECO:0007669"/>
    <property type="project" value="InterPro"/>
</dbReference>
<dbReference type="Proteomes" id="UP000305730">
    <property type="component" value="Unassembled WGS sequence"/>
</dbReference>
<evidence type="ECO:0000313" key="5">
    <source>
        <dbReference type="Proteomes" id="UP000307706"/>
    </source>
</evidence>
<dbReference type="AlphaFoldDB" id="A0A5S3XT18"/>
<dbReference type="InterPro" id="IPR035099">
    <property type="entry name" value="Anthrax_toxin_C-terminal"/>
</dbReference>
<dbReference type="InterPro" id="IPR037017">
    <property type="entry name" value="Anthrax_toxin_edema_cen_sf"/>
</dbReference>
<evidence type="ECO:0000313" key="4">
    <source>
        <dbReference type="Proteomes" id="UP000305730"/>
    </source>
</evidence>
<dbReference type="Pfam" id="PF03497">
    <property type="entry name" value="Anthrax_toxA"/>
    <property type="match status" value="1"/>
</dbReference>
<reference evidence="4 5" key="2">
    <citation type="submission" date="2019-06" db="EMBL/GenBank/DDBJ databases">
        <title>Co-occurence of chitin degradation, pigmentation and bioactivity in marine Pseudoalteromonas.</title>
        <authorList>
            <person name="Sonnenschein E.C."/>
            <person name="Bech P.K."/>
        </authorList>
    </citation>
    <scope>NUCLEOTIDE SEQUENCE [LARGE SCALE GENOMIC DNA]</scope>
    <source>
        <strain evidence="5">S2231</strain>
        <strain evidence="4">S2233</strain>
    </source>
</reference>
<dbReference type="EMBL" id="PNCK01000018">
    <property type="protein sequence ID" value="TMP45148.1"/>
    <property type="molecule type" value="Genomic_DNA"/>
</dbReference>
<dbReference type="OrthoDB" id="1550625at2"/>
<protein>
    <recommendedName>
        <fullName evidence="1">Anthrax toxin edema factor central domain-containing protein</fullName>
    </recommendedName>
</protein>
<evidence type="ECO:0000313" key="2">
    <source>
        <dbReference type="EMBL" id="TMP45148.1"/>
    </source>
</evidence>
<dbReference type="Proteomes" id="UP000307706">
    <property type="component" value="Unassembled WGS sequence"/>
</dbReference>
<dbReference type="Gene3D" id="3.90.1760.10">
    <property type="entry name" value="Anthrax toxin, edema factor, central domain"/>
    <property type="match status" value="1"/>
</dbReference>
<accession>A0A5S3XT18</accession>
<dbReference type="EMBL" id="PNCL01000016">
    <property type="protein sequence ID" value="TMP61471.1"/>
    <property type="molecule type" value="Genomic_DNA"/>
</dbReference>
<sequence>MKNGIENAELLAGIPQAHSAVFAKVAEETNSVVSTRAVGIYATQLINEGYATKGYHVKAKSCDWGPMAGFVLADPALGKKGTGGKAVGWQENKVAEAINKYGAMAIPLYISETRRNGLPALMLRAKKHYKQQKVSDDMYTITAAAKDGQHHTFVLIKVASLQQGSRAYNPSSSDWAVCYGPDNELVQACADARKQVVTLETGQTYVQLCGLTNPLGYGAKAPSNFKGVQTGDYDLWGVFPKERFFSEEERQVVRAATNGKKDNFLQRDVDGSDTFIRTYEEYGRQEGAHTGNLSLLLEEIAVRVNAGCMKAGSGGWVVHHSDEAGRPMVDELDYEAVVYFPDGRIWIMESEQDVRTLRAQLVQMQYVPLFNPIWNFKLGYQWMKILVEWLDRHGTMKGFPLKEYENLSLGF</sequence>
<dbReference type="RefSeq" id="WP_138595418.1">
    <property type="nucleotide sequence ID" value="NZ_PNCK01000018.1"/>
</dbReference>
<reference evidence="4 5" key="1">
    <citation type="submission" date="2017-12" db="EMBL/GenBank/DDBJ databases">
        <authorList>
            <person name="Paulsen S."/>
            <person name="Gram L.K."/>
        </authorList>
    </citation>
    <scope>NUCLEOTIDE SEQUENCE [LARGE SCALE GENOMIC DNA]</scope>
    <source>
        <strain evidence="3 5">S2231</strain>
        <strain evidence="2 4">S2233</strain>
    </source>
</reference>
<comment type="caution">
    <text evidence="3">The sequence shown here is derived from an EMBL/GenBank/DDBJ whole genome shotgun (WGS) entry which is preliminary data.</text>
</comment>
<dbReference type="SUPFAM" id="SSF81298">
    <property type="entry name" value="Adenylylcyclase toxin (the edema factor)"/>
    <property type="match status" value="2"/>
</dbReference>
<feature type="domain" description="Anthrax toxin edema factor central" evidence="1">
    <location>
        <begin position="12"/>
        <end position="153"/>
    </location>
</feature>
<evidence type="ECO:0000313" key="3">
    <source>
        <dbReference type="EMBL" id="TMP61471.1"/>
    </source>
</evidence>
<gene>
    <name evidence="3" type="ORF">CWB96_04080</name>
    <name evidence="2" type="ORF">CWB97_04930</name>
</gene>
<dbReference type="GO" id="GO:0008294">
    <property type="term" value="F:calcium- and calmodulin-responsive adenylate cyclase activity"/>
    <property type="evidence" value="ECO:0007669"/>
    <property type="project" value="InterPro"/>
</dbReference>
<reference evidence="3" key="3">
    <citation type="submission" date="2019-09" db="EMBL/GenBank/DDBJ databases">
        <title>Co-occurence of chitin degradation, pigmentation and bioactivity in marine Pseudoalteromonas.</title>
        <authorList>
            <person name="Sonnenschein E.C."/>
            <person name="Bech P.K."/>
        </authorList>
    </citation>
    <scope>NUCLEOTIDE SEQUENCE</scope>
    <source>
        <strain evidence="3">S2231</strain>
        <strain evidence="2">S2233</strain>
    </source>
</reference>
<organism evidence="3 5">
    <name type="scientific">Pseudoalteromonas citrea</name>
    <dbReference type="NCBI Taxonomy" id="43655"/>
    <lineage>
        <taxon>Bacteria</taxon>
        <taxon>Pseudomonadati</taxon>
        <taxon>Pseudomonadota</taxon>
        <taxon>Gammaproteobacteria</taxon>
        <taxon>Alteromonadales</taxon>
        <taxon>Pseudoalteromonadaceae</taxon>
        <taxon>Pseudoalteromonas</taxon>
    </lineage>
</organism>
<name>A0A5S3XT18_9GAMM</name>
<evidence type="ECO:0000259" key="1">
    <source>
        <dbReference type="Pfam" id="PF03497"/>
    </source>
</evidence>